<proteinExistence type="predicted"/>
<gene>
    <name evidence="1" type="ORF">CCAP1982_LOCUS7677</name>
</gene>
<keyword evidence="2" id="KW-1185">Reference proteome</keyword>
<organism evidence="1 2">
    <name type="scientific">Ceratitis capitata</name>
    <name type="common">Mediterranean fruit fly</name>
    <name type="synonym">Tephritis capitata</name>
    <dbReference type="NCBI Taxonomy" id="7213"/>
    <lineage>
        <taxon>Eukaryota</taxon>
        <taxon>Metazoa</taxon>
        <taxon>Ecdysozoa</taxon>
        <taxon>Arthropoda</taxon>
        <taxon>Hexapoda</taxon>
        <taxon>Insecta</taxon>
        <taxon>Pterygota</taxon>
        <taxon>Neoptera</taxon>
        <taxon>Endopterygota</taxon>
        <taxon>Diptera</taxon>
        <taxon>Brachycera</taxon>
        <taxon>Muscomorpha</taxon>
        <taxon>Tephritoidea</taxon>
        <taxon>Tephritidae</taxon>
        <taxon>Ceratitis</taxon>
        <taxon>Ceratitis</taxon>
    </lineage>
</organism>
<reference evidence="1" key="1">
    <citation type="submission" date="2020-11" db="EMBL/GenBank/DDBJ databases">
        <authorList>
            <person name="Whitehead M."/>
        </authorList>
    </citation>
    <scope>NUCLEOTIDE SEQUENCE</scope>
    <source>
        <strain evidence="1">EGII</strain>
    </source>
</reference>
<evidence type="ECO:0000313" key="1">
    <source>
        <dbReference type="EMBL" id="CAD6999134.1"/>
    </source>
</evidence>
<protein>
    <submittedName>
        <fullName evidence="1">(Mediterranean fruit fly) hypothetical protein</fullName>
    </submittedName>
</protein>
<comment type="caution">
    <text evidence="1">The sequence shown here is derived from an EMBL/GenBank/DDBJ whole genome shotgun (WGS) entry which is preliminary data.</text>
</comment>
<name>A0A811UK19_CERCA</name>
<dbReference type="EMBL" id="CAJHJT010000012">
    <property type="protein sequence ID" value="CAD6999134.1"/>
    <property type="molecule type" value="Genomic_DNA"/>
</dbReference>
<accession>A0A811UK19</accession>
<dbReference type="Proteomes" id="UP000606786">
    <property type="component" value="Unassembled WGS sequence"/>
</dbReference>
<sequence length="114" mass="13010">METLICLRNENVDSVVNEGLLDHHLVANIHFEKTTLLVSCVVNHLSSSFAAEASRLSTQRNTKVSLRELSKDYHVVHTTDRKIDMVQRQRDNGGCRKVFKLAMELALHDIPTWL</sequence>
<evidence type="ECO:0000313" key="2">
    <source>
        <dbReference type="Proteomes" id="UP000606786"/>
    </source>
</evidence>
<dbReference type="AlphaFoldDB" id="A0A811UK19"/>